<gene>
    <name evidence="7" type="primary">NDAI0C00940</name>
    <name evidence="7" type="ordered locus">NDAI_0C00940</name>
</gene>
<feature type="transmembrane region" description="Helical" evidence="6">
    <location>
        <begin position="346"/>
        <end position="366"/>
    </location>
</feature>
<evidence type="ECO:0000313" key="8">
    <source>
        <dbReference type="Proteomes" id="UP000000689"/>
    </source>
</evidence>
<keyword evidence="8" id="KW-1185">Reference proteome</keyword>
<evidence type="ECO:0000313" key="7">
    <source>
        <dbReference type="EMBL" id="CCD23755.1"/>
    </source>
</evidence>
<evidence type="ECO:0000256" key="2">
    <source>
        <dbReference type="ARBA" id="ARBA00022692"/>
    </source>
</evidence>
<proteinExistence type="predicted"/>
<dbReference type="PANTHER" id="PTHR23051">
    <property type="entry name" value="SOLUTE CARRIER FAMILY 35, MEMBER F5"/>
    <property type="match status" value="1"/>
</dbReference>
<dbReference type="PANTHER" id="PTHR23051:SF0">
    <property type="entry name" value="SOLUTE CARRIER FAMILY 35 MEMBER F5"/>
    <property type="match status" value="1"/>
</dbReference>
<dbReference type="OMA" id="MYGVYTI"/>
<dbReference type="KEGG" id="ndi:NDAI_0C00940"/>
<feature type="transmembrane region" description="Helical" evidence="6">
    <location>
        <begin position="12"/>
        <end position="34"/>
    </location>
</feature>
<feature type="transmembrane region" description="Helical" evidence="6">
    <location>
        <begin position="40"/>
        <end position="58"/>
    </location>
</feature>
<feature type="transmembrane region" description="Helical" evidence="6">
    <location>
        <begin position="277"/>
        <end position="298"/>
    </location>
</feature>
<feature type="transmembrane region" description="Helical" evidence="6">
    <location>
        <begin position="402"/>
        <end position="419"/>
    </location>
</feature>
<accession>G0W7J4</accession>
<feature type="region of interest" description="Disordered" evidence="5">
    <location>
        <begin position="87"/>
        <end position="117"/>
    </location>
</feature>
<feature type="transmembrane region" description="Helical" evidence="6">
    <location>
        <begin position="378"/>
        <end position="396"/>
    </location>
</feature>
<dbReference type="EMBL" id="HE580269">
    <property type="protein sequence ID" value="CCD23755.1"/>
    <property type="molecule type" value="Genomic_DNA"/>
</dbReference>
<protein>
    <submittedName>
        <fullName evidence="7">Uncharacterized protein</fullName>
    </submittedName>
</protein>
<evidence type="ECO:0000256" key="5">
    <source>
        <dbReference type="SAM" id="MobiDB-lite"/>
    </source>
</evidence>
<comment type="subcellular location">
    <subcellularLocation>
        <location evidence="1">Membrane</location>
        <topology evidence="1">Multi-pass membrane protein</topology>
    </subcellularLocation>
</comment>
<reference evidence="7 8" key="1">
    <citation type="journal article" date="2011" name="Proc. Natl. Acad. Sci. U.S.A.">
        <title>Evolutionary erosion of yeast sex chromosomes by mating-type switching accidents.</title>
        <authorList>
            <person name="Gordon J.L."/>
            <person name="Armisen D."/>
            <person name="Proux-Wera E."/>
            <person name="Oheigeartaigh S.S."/>
            <person name="Byrne K.P."/>
            <person name="Wolfe K.H."/>
        </authorList>
    </citation>
    <scope>NUCLEOTIDE SEQUENCE [LARGE SCALE GENOMIC DNA]</scope>
    <source>
        <strain evidence="8">ATCC 10597 / BCRC 20456 / CBS 421 / NBRC 0211 / NRRL Y-12639</strain>
    </source>
</reference>
<feature type="transmembrane region" description="Helical" evidence="6">
    <location>
        <begin position="206"/>
        <end position="224"/>
    </location>
</feature>
<keyword evidence="4 6" id="KW-0472">Membrane</keyword>
<keyword evidence="2 6" id="KW-0812">Transmembrane</keyword>
<dbReference type="SUPFAM" id="SSF103481">
    <property type="entry name" value="Multidrug resistance efflux transporter EmrE"/>
    <property type="match status" value="1"/>
</dbReference>
<sequence length="447" mass="50169">MVVTFSKRWTLGLIMLGIVIILWVLSSFLINLIFEDDSYRKPFFITYLNTAAFIFYLLPTGNSILTNYKETGNFNIHHELIIEEEGDPNDENSWEYADMPTGQEQEQEQEQSSTPEIEGDDLLSVRSPLIPKDHQQISTSTSNYIDAERNNNNVYTTNRNSSTVTAHLKRLSLKETIKLSAEFCILWFLANFATNASLAYTSVASQTILSSTSSFFTLFIGALFHVEMINPLKVIGSTVSFIGIMSVIESDSHSLRKGRHLPTSSSIDENGNDTTRILIGNLLAIAGALFYGIYSTLLKRKVKDESRINVKIFFGFVGLFTLVFLWPTIIILHYLGWESFEIPTDPRVICIVLMNCMITFVSDFCWAKAMLLTSPLTVTVGLSITVPLAMVGDLIFKHKSMPFLYLIGATLILGSFFIINESSAEDNLDQLINERERSADVEASTVT</sequence>
<dbReference type="Proteomes" id="UP000000689">
    <property type="component" value="Chromosome 3"/>
</dbReference>
<dbReference type="GeneID" id="11496370"/>
<dbReference type="OrthoDB" id="1436450at2759"/>
<feature type="transmembrane region" description="Helical" evidence="6">
    <location>
        <begin position="310"/>
        <end position="334"/>
    </location>
</feature>
<dbReference type="eggNOG" id="KOG2765">
    <property type="taxonomic scope" value="Eukaryota"/>
</dbReference>
<dbReference type="GO" id="GO:0000329">
    <property type="term" value="C:fungal-type vacuole membrane"/>
    <property type="evidence" value="ECO:0007669"/>
    <property type="project" value="TreeGrafter"/>
</dbReference>
<dbReference type="AlphaFoldDB" id="G0W7J4"/>
<organism evidence="7 8">
    <name type="scientific">Naumovozyma dairenensis (strain ATCC 10597 / BCRC 20456 / CBS 421 / NBRC 0211 / NRRL Y-12639)</name>
    <name type="common">Saccharomyces dairenensis</name>
    <dbReference type="NCBI Taxonomy" id="1071378"/>
    <lineage>
        <taxon>Eukaryota</taxon>
        <taxon>Fungi</taxon>
        <taxon>Dikarya</taxon>
        <taxon>Ascomycota</taxon>
        <taxon>Saccharomycotina</taxon>
        <taxon>Saccharomycetes</taxon>
        <taxon>Saccharomycetales</taxon>
        <taxon>Saccharomycetaceae</taxon>
        <taxon>Naumovozyma</taxon>
    </lineage>
</organism>
<dbReference type="RefSeq" id="XP_003668998.1">
    <property type="nucleotide sequence ID" value="XM_003668950.1"/>
</dbReference>
<evidence type="ECO:0000256" key="4">
    <source>
        <dbReference type="ARBA" id="ARBA00023136"/>
    </source>
</evidence>
<keyword evidence="3 6" id="KW-1133">Transmembrane helix</keyword>
<evidence type="ECO:0000256" key="3">
    <source>
        <dbReference type="ARBA" id="ARBA00022989"/>
    </source>
</evidence>
<name>G0W7J4_NAUDC</name>
<dbReference type="InterPro" id="IPR037185">
    <property type="entry name" value="EmrE-like"/>
</dbReference>
<evidence type="ECO:0000256" key="6">
    <source>
        <dbReference type="SAM" id="Phobius"/>
    </source>
</evidence>
<evidence type="ECO:0000256" key="1">
    <source>
        <dbReference type="ARBA" id="ARBA00004141"/>
    </source>
</evidence>
<dbReference type="HOGENOM" id="CLU_026578_1_0_1"/>